<evidence type="ECO:0000256" key="3">
    <source>
        <dbReference type="ARBA" id="ARBA00006442"/>
    </source>
</evidence>
<evidence type="ECO:0000256" key="8">
    <source>
        <dbReference type="ARBA" id="ARBA00023027"/>
    </source>
</evidence>
<dbReference type="PANTHER" id="PTHR43429:SF3">
    <property type="entry name" value="NITRITE REDUCTASE [NAD(P)H]"/>
    <property type="match status" value="1"/>
</dbReference>
<evidence type="ECO:0000256" key="5">
    <source>
        <dbReference type="ARBA" id="ARBA00022630"/>
    </source>
</evidence>
<evidence type="ECO:0000313" key="11">
    <source>
        <dbReference type="EMBL" id="GLR12753.1"/>
    </source>
</evidence>
<name>A0ABQ5YFH0_9NEIS</name>
<dbReference type="PRINTS" id="PR00368">
    <property type="entry name" value="FADPNR"/>
</dbReference>
<keyword evidence="7" id="KW-0560">Oxidoreductase</keyword>
<dbReference type="Proteomes" id="UP001156706">
    <property type="component" value="Unassembled WGS sequence"/>
</dbReference>
<comment type="subcellular location">
    <subcellularLocation>
        <location evidence="2">Cytoplasm</location>
    </subcellularLocation>
</comment>
<comment type="caution">
    <text evidence="11">The sequence shown here is derived from an EMBL/GenBank/DDBJ whole genome shotgun (WGS) entry which is preliminary data.</text>
</comment>
<evidence type="ECO:0000259" key="10">
    <source>
        <dbReference type="Pfam" id="PF18113"/>
    </source>
</evidence>
<evidence type="ECO:0000256" key="7">
    <source>
        <dbReference type="ARBA" id="ARBA00023002"/>
    </source>
</evidence>
<sequence length="382" mass="39845">MTAPITLVGSGLAGYNLARELRKLLPDAPLRVVTADAGDFYSKPMLSNALTANKTAAQLAMKPVAKMVEELKAEVLNHTRVTAIDRTAKVLHTAAGELPYSKLVLALGADQLLPGLAGDAAAAVVSVNDLAEYAHFRELLEGKQRIVLLGAGLIGCEFANDLAASGRQVDVVDLANWPLSRLLPETAGQYLHDKLAGLGVRFHLGTSVQAVEGEAGAYRVSLANGKVLEAELVLSAIGLRPRLQLASAAGLAVNRGIVVNRLLQTSDPDIYALGDCAEVDGQVLPFVLPIMQAARALAPTLAGTPTPVVYPAMPVVVKTPVCPTVVAPPAMGSVGAWQVERSETGVKALFKGEQDQLLGFALMGAATSERQALAPQLPAVLA</sequence>
<dbReference type="InterPro" id="IPR041364">
    <property type="entry name" value="Rbx-bd"/>
</dbReference>
<keyword evidence="4" id="KW-0963">Cytoplasm</keyword>
<dbReference type="Gene3D" id="3.50.50.60">
    <property type="entry name" value="FAD/NAD(P)-binding domain"/>
    <property type="match status" value="2"/>
</dbReference>
<comment type="similarity">
    <text evidence="3">Belongs to the FAD-dependent oxidoreductase family.</text>
</comment>
<dbReference type="InterPro" id="IPR050260">
    <property type="entry name" value="FAD-bd_OxRdtase"/>
</dbReference>
<dbReference type="Gene3D" id="3.30.390.120">
    <property type="match status" value="1"/>
</dbReference>
<keyword evidence="12" id="KW-1185">Reference proteome</keyword>
<evidence type="ECO:0000256" key="4">
    <source>
        <dbReference type="ARBA" id="ARBA00022490"/>
    </source>
</evidence>
<evidence type="ECO:0000256" key="6">
    <source>
        <dbReference type="ARBA" id="ARBA00022827"/>
    </source>
</evidence>
<evidence type="ECO:0000256" key="1">
    <source>
        <dbReference type="ARBA" id="ARBA00001974"/>
    </source>
</evidence>
<protein>
    <submittedName>
        <fullName evidence="11">Pyridine nucleotide-disulfide oxidoreductase</fullName>
    </submittedName>
</protein>
<accession>A0ABQ5YFH0</accession>
<dbReference type="Pfam" id="PF07992">
    <property type="entry name" value="Pyr_redox_2"/>
    <property type="match status" value="1"/>
</dbReference>
<reference evidence="12" key="1">
    <citation type="journal article" date="2019" name="Int. J. Syst. Evol. Microbiol.">
        <title>The Global Catalogue of Microorganisms (GCM) 10K type strain sequencing project: providing services to taxonomists for standard genome sequencing and annotation.</title>
        <authorList>
            <consortium name="The Broad Institute Genomics Platform"/>
            <consortium name="The Broad Institute Genome Sequencing Center for Infectious Disease"/>
            <person name="Wu L."/>
            <person name="Ma J."/>
        </authorList>
    </citation>
    <scope>NUCLEOTIDE SEQUENCE [LARGE SCALE GENOMIC DNA]</scope>
    <source>
        <strain evidence="12">NBRC 110044</strain>
    </source>
</reference>
<keyword evidence="6" id="KW-0274">FAD</keyword>
<proteinExistence type="inferred from homology"/>
<gene>
    <name evidence="11" type="ORF">GCM10007907_15430</name>
</gene>
<dbReference type="EMBL" id="BSOG01000002">
    <property type="protein sequence ID" value="GLR12753.1"/>
    <property type="molecule type" value="Genomic_DNA"/>
</dbReference>
<keyword evidence="8" id="KW-0520">NAD</keyword>
<dbReference type="SUPFAM" id="SSF51905">
    <property type="entry name" value="FAD/NAD(P)-binding domain"/>
    <property type="match status" value="1"/>
</dbReference>
<keyword evidence="5" id="KW-0285">Flavoprotein</keyword>
<dbReference type="PRINTS" id="PR00411">
    <property type="entry name" value="PNDRDTASEI"/>
</dbReference>
<dbReference type="Pfam" id="PF18113">
    <property type="entry name" value="Rbx_binding"/>
    <property type="match status" value="1"/>
</dbReference>
<feature type="domain" description="FAD/NAD(P)-binding" evidence="9">
    <location>
        <begin position="6"/>
        <end position="282"/>
    </location>
</feature>
<dbReference type="RefSeq" id="WP_284195888.1">
    <property type="nucleotide sequence ID" value="NZ_BSOG01000002.1"/>
</dbReference>
<dbReference type="InterPro" id="IPR023753">
    <property type="entry name" value="FAD/NAD-binding_dom"/>
</dbReference>
<dbReference type="PANTHER" id="PTHR43429">
    <property type="entry name" value="PYRIDINE NUCLEOTIDE-DISULFIDE OXIDOREDUCTASE DOMAIN-CONTAINING"/>
    <property type="match status" value="1"/>
</dbReference>
<comment type="cofactor">
    <cofactor evidence="1">
        <name>FAD</name>
        <dbReference type="ChEBI" id="CHEBI:57692"/>
    </cofactor>
</comment>
<evidence type="ECO:0000256" key="2">
    <source>
        <dbReference type="ARBA" id="ARBA00004496"/>
    </source>
</evidence>
<evidence type="ECO:0000313" key="12">
    <source>
        <dbReference type="Proteomes" id="UP001156706"/>
    </source>
</evidence>
<evidence type="ECO:0000259" key="9">
    <source>
        <dbReference type="Pfam" id="PF07992"/>
    </source>
</evidence>
<organism evidence="11 12">
    <name type="scientific">Chitinimonas prasina</name>
    <dbReference type="NCBI Taxonomy" id="1434937"/>
    <lineage>
        <taxon>Bacteria</taxon>
        <taxon>Pseudomonadati</taxon>
        <taxon>Pseudomonadota</taxon>
        <taxon>Betaproteobacteria</taxon>
        <taxon>Neisseriales</taxon>
        <taxon>Chitinibacteraceae</taxon>
        <taxon>Chitinimonas</taxon>
    </lineage>
</organism>
<dbReference type="InterPro" id="IPR036188">
    <property type="entry name" value="FAD/NAD-bd_sf"/>
</dbReference>
<feature type="domain" description="Rubredoxin binding" evidence="10">
    <location>
        <begin position="307"/>
        <end position="377"/>
    </location>
</feature>